<proteinExistence type="predicted"/>
<name>A0A9D4CCG2_DREPO</name>
<reference evidence="2" key="2">
    <citation type="submission" date="2020-11" db="EMBL/GenBank/DDBJ databases">
        <authorList>
            <person name="McCartney M.A."/>
            <person name="Auch B."/>
            <person name="Kono T."/>
            <person name="Mallez S."/>
            <person name="Becker A."/>
            <person name="Gohl D.M."/>
            <person name="Silverstein K.A.T."/>
            <person name="Koren S."/>
            <person name="Bechman K.B."/>
            <person name="Herman A."/>
            <person name="Abrahante J.E."/>
            <person name="Garbe J."/>
        </authorList>
    </citation>
    <scope>NUCLEOTIDE SEQUENCE</scope>
    <source>
        <strain evidence="2">Duluth1</strain>
        <tissue evidence="2">Whole animal</tissue>
    </source>
</reference>
<keyword evidence="3" id="KW-1185">Reference proteome</keyword>
<sequence length="235" mass="27028">MASPDLYVSFDVPSEIKTVDELRSDESSNSAHVHGAQSRRRRDDAPRVSLMNALSPAMRRSSFDRKNNNPHDSRSTSFNHGDTSYNHYIQPPMHDTLMKPDMYDGNCSYEQYASHFEDCSALSGRDNRAKVLMLAASLRGAARNFYMSLTDDERRNYCTLTTRLSERFGNDSKHQCLWLNKLENRRRSKGESIASLADDLRQLCQKAYSDLDHRSQEKLALNQLYKLVSTEMKCR</sequence>
<dbReference type="PANTHER" id="PTHR45823">
    <property type="entry name" value="T-SNARE COILED-COIL HOMOLOGY DOMAIN-CONTAINING PROTEIN"/>
    <property type="match status" value="1"/>
</dbReference>
<gene>
    <name evidence="2" type="ORF">DPMN_063951</name>
</gene>
<comment type="caution">
    <text evidence="2">The sequence shown here is derived from an EMBL/GenBank/DDBJ whole genome shotgun (WGS) entry which is preliminary data.</text>
</comment>
<feature type="compositionally biased region" description="Polar residues" evidence="1">
    <location>
        <begin position="75"/>
        <end position="84"/>
    </location>
</feature>
<protein>
    <submittedName>
        <fullName evidence="2">Uncharacterized protein</fullName>
    </submittedName>
</protein>
<reference evidence="2" key="1">
    <citation type="journal article" date="2019" name="bioRxiv">
        <title>The Genome of the Zebra Mussel, Dreissena polymorpha: A Resource for Invasive Species Research.</title>
        <authorList>
            <person name="McCartney M.A."/>
            <person name="Auch B."/>
            <person name="Kono T."/>
            <person name="Mallez S."/>
            <person name="Zhang Y."/>
            <person name="Obille A."/>
            <person name="Becker A."/>
            <person name="Abrahante J.E."/>
            <person name="Garbe J."/>
            <person name="Badalamenti J.P."/>
            <person name="Herman A."/>
            <person name="Mangelson H."/>
            <person name="Liachko I."/>
            <person name="Sullivan S."/>
            <person name="Sone E.D."/>
            <person name="Koren S."/>
            <person name="Silverstein K.A.T."/>
            <person name="Beckman K.B."/>
            <person name="Gohl D.M."/>
        </authorList>
    </citation>
    <scope>NUCLEOTIDE SEQUENCE</scope>
    <source>
        <strain evidence="2">Duluth1</strain>
        <tissue evidence="2">Whole animal</tissue>
    </source>
</reference>
<dbReference type="Proteomes" id="UP000828390">
    <property type="component" value="Unassembled WGS sequence"/>
</dbReference>
<organism evidence="2 3">
    <name type="scientific">Dreissena polymorpha</name>
    <name type="common">Zebra mussel</name>
    <name type="synonym">Mytilus polymorpha</name>
    <dbReference type="NCBI Taxonomy" id="45954"/>
    <lineage>
        <taxon>Eukaryota</taxon>
        <taxon>Metazoa</taxon>
        <taxon>Spiralia</taxon>
        <taxon>Lophotrochozoa</taxon>
        <taxon>Mollusca</taxon>
        <taxon>Bivalvia</taxon>
        <taxon>Autobranchia</taxon>
        <taxon>Heteroconchia</taxon>
        <taxon>Euheterodonta</taxon>
        <taxon>Imparidentia</taxon>
        <taxon>Neoheterodontei</taxon>
        <taxon>Myida</taxon>
        <taxon>Dreissenoidea</taxon>
        <taxon>Dreissenidae</taxon>
        <taxon>Dreissena</taxon>
    </lineage>
</organism>
<dbReference type="AlphaFoldDB" id="A0A9D4CCG2"/>
<dbReference type="EMBL" id="JAIWYP010000013">
    <property type="protein sequence ID" value="KAH3721036.1"/>
    <property type="molecule type" value="Genomic_DNA"/>
</dbReference>
<evidence type="ECO:0000256" key="1">
    <source>
        <dbReference type="SAM" id="MobiDB-lite"/>
    </source>
</evidence>
<dbReference type="PANTHER" id="PTHR45823:SF1">
    <property type="entry name" value="T-SNARE COILED-COIL HOMOLOGY DOMAIN-CONTAINING PROTEIN"/>
    <property type="match status" value="1"/>
</dbReference>
<evidence type="ECO:0000313" key="2">
    <source>
        <dbReference type="EMBL" id="KAH3721036.1"/>
    </source>
</evidence>
<evidence type="ECO:0000313" key="3">
    <source>
        <dbReference type="Proteomes" id="UP000828390"/>
    </source>
</evidence>
<accession>A0A9D4CCG2</accession>
<feature type="compositionally biased region" description="Basic and acidic residues" evidence="1">
    <location>
        <begin position="61"/>
        <end position="74"/>
    </location>
</feature>
<feature type="region of interest" description="Disordered" evidence="1">
    <location>
        <begin position="20"/>
        <end position="84"/>
    </location>
</feature>